<feature type="compositionally biased region" description="Basic and acidic residues" evidence="1">
    <location>
        <begin position="233"/>
        <end position="246"/>
    </location>
</feature>
<proteinExistence type="predicted"/>
<sequence>MTTATNLPAQQHGRPKPPSVASTIVANKQLIAEALPRGLDPDRFTRLALTTLRKTPKLQDCDPQSFIGSLLTASALGLEPDVLGECYLVPYKRECTLIVGYQGLAKLFWQSPMAAQLESGYVCERDEFEFAKGTSPYLRHTPALGEDRGKLIAYYAIVGLKSGATWFEVFTPAQIAALRATSRKSDIRDPEHWMERKTALKQVLKMAPKSTRLAQTYTLDEKPATITQAVQVAHDEPLDDGERIDEQTGEVFDGELIDDEPADGAMFAQEPR</sequence>
<comment type="caution">
    <text evidence="2">The sequence shown here is derived from an EMBL/GenBank/DDBJ whole genome shotgun (WGS) entry which is preliminary data.</text>
</comment>
<feature type="region of interest" description="Disordered" evidence="1">
    <location>
        <begin position="233"/>
        <end position="272"/>
    </location>
</feature>
<name>A0ABX0SKM2_9ACTN</name>
<dbReference type="InterPro" id="IPR018330">
    <property type="entry name" value="RecT_fam"/>
</dbReference>
<dbReference type="RefSeq" id="WP_167166838.1">
    <property type="nucleotide sequence ID" value="NZ_BAAAOO010000008.1"/>
</dbReference>
<gene>
    <name evidence="2" type="ORF">FB473_001922</name>
</gene>
<dbReference type="Proteomes" id="UP000749311">
    <property type="component" value="Unassembled WGS sequence"/>
</dbReference>
<feature type="region of interest" description="Disordered" evidence="1">
    <location>
        <begin position="1"/>
        <end position="20"/>
    </location>
</feature>
<keyword evidence="3" id="KW-1185">Reference proteome</keyword>
<organism evidence="2 3">
    <name type="scientific">Brooklawnia cerclae</name>
    <dbReference type="NCBI Taxonomy" id="349934"/>
    <lineage>
        <taxon>Bacteria</taxon>
        <taxon>Bacillati</taxon>
        <taxon>Actinomycetota</taxon>
        <taxon>Actinomycetes</taxon>
        <taxon>Propionibacteriales</taxon>
        <taxon>Propionibacteriaceae</taxon>
        <taxon>Brooklawnia</taxon>
    </lineage>
</organism>
<dbReference type="Pfam" id="PF03837">
    <property type="entry name" value="RecT"/>
    <property type="match status" value="1"/>
</dbReference>
<evidence type="ECO:0000256" key="1">
    <source>
        <dbReference type="SAM" id="MobiDB-lite"/>
    </source>
</evidence>
<evidence type="ECO:0000313" key="2">
    <source>
        <dbReference type="EMBL" id="NIH57277.1"/>
    </source>
</evidence>
<protein>
    <submittedName>
        <fullName evidence="2">Recombination protein RecT</fullName>
    </submittedName>
</protein>
<feature type="compositionally biased region" description="Acidic residues" evidence="1">
    <location>
        <begin position="252"/>
        <end position="262"/>
    </location>
</feature>
<reference evidence="2 3" key="1">
    <citation type="submission" date="2020-02" db="EMBL/GenBank/DDBJ databases">
        <title>Sequencing the genomes of 1000 actinobacteria strains.</title>
        <authorList>
            <person name="Klenk H.-P."/>
        </authorList>
    </citation>
    <scope>NUCLEOTIDE SEQUENCE [LARGE SCALE GENOMIC DNA]</scope>
    <source>
        <strain evidence="2 3">DSM 19609</strain>
    </source>
</reference>
<accession>A0ABX0SKM2</accession>
<evidence type="ECO:0000313" key="3">
    <source>
        <dbReference type="Proteomes" id="UP000749311"/>
    </source>
</evidence>
<dbReference type="InterPro" id="IPR004590">
    <property type="entry name" value="ssDNA_annealing_RecT"/>
</dbReference>
<dbReference type="NCBIfam" id="TIGR00616">
    <property type="entry name" value="rect"/>
    <property type="match status" value="1"/>
</dbReference>
<dbReference type="EMBL" id="JAAMOZ010000001">
    <property type="protein sequence ID" value="NIH57277.1"/>
    <property type="molecule type" value="Genomic_DNA"/>
</dbReference>